<dbReference type="EMBL" id="UYRU01005984">
    <property type="protein sequence ID" value="VDK39517.1"/>
    <property type="molecule type" value="Genomic_DNA"/>
</dbReference>
<dbReference type="Proteomes" id="UP000281553">
    <property type="component" value="Unassembled WGS sequence"/>
</dbReference>
<reference evidence="1 2" key="1">
    <citation type="submission" date="2018-11" db="EMBL/GenBank/DDBJ databases">
        <authorList>
            <consortium name="Pathogen Informatics"/>
        </authorList>
    </citation>
    <scope>NUCLEOTIDE SEQUENCE [LARGE SCALE GENOMIC DNA]</scope>
</reference>
<organism evidence="1 2">
    <name type="scientific">Dibothriocephalus latus</name>
    <name type="common">Fish tapeworm</name>
    <name type="synonym">Diphyllobothrium latum</name>
    <dbReference type="NCBI Taxonomy" id="60516"/>
    <lineage>
        <taxon>Eukaryota</taxon>
        <taxon>Metazoa</taxon>
        <taxon>Spiralia</taxon>
        <taxon>Lophotrochozoa</taxon>
        <taxon>Platyhelminthes</taxon>
        <taxon>Cestoda</taxon>
        <taxon>Eucestoda</taxon>
        <taxon>Diphyllobothriidea</taxon>
        <taxon>Diphyllobothriidae</taxon>
        <taxon>Dibothriocephalus</taxon>
    </lineage>
</organism>
<sequence length="110" mass="12641">MVVEAQELSALQTKYPSGVRCHPGRWPLFLLQLLLRIFYLFLDVRFRQRPKCCGQHVLTLFAASRTACKRWALDVDERQQQPLPSTLWPVLSTVFIPALLMSKKATARTA</sequence>
<proteinExistence type="predicted"/>
<gene>
    <name evidence="1" type="ORF">DILT_LOCUS1043</name>
</gene>
<protein>
    <submittedName>
        <fullName evidence="1">Uncharacterized protein</fullName>
    </submittedName>
</protein>
<dbReference type="AlphaFoldDB" id="A0A3P6Q2I9"/>
<keyword evidence="2" id="KW-1185">Reference proteome</keyword>
<accession>A0A3P6Q2I9</accession>
<name>A0A3P6Q2I9_DIBLA</name>
<evidence type="ECO:0000313" key="2">
    <source>
        <dbReference type="Proteomes" id="UP000281553"/>
    </source>
</evidence>
<evidence type="ECO:0000313" key="1">
    <source>
        <dbReference type="EMBL" id="VDK39517.1"/>
    </source>
</evidence>